<dbReference type="InterPro" id="IPR003877">
    <property type="entry name" value="SPRY_dom"/>
</dbReference>
<dbReference type="Gene3D" id="2.60.120.920">
    <property type="match status" value="1"/>
</dbReference>
<keyword evidence="2" id="KW-0863">Zinc-finger</keyword>
<keyword evidence="3" id="KW-0862">Zinc</keyword>
<reference evidence="5" key="3">
    <citation type="submission" date="2025-09" db="UniProtKB">
        <authorList>
            <consortium name="Ensembl"/>
        </authorList>
    </citation>
    <scope>IDENTIFICATION</scope>
    <source>
        <strain evidence="5">Guanapo</strain>
    </source>
</reference>
<dbReference type="OMA" id="FAFWTHG"/>
<evidence type="ECO:0000259" key="4">
    <source>
        <dbReference type="PROSITE" id="PS50188"/>
    </source>
</evidence>
<dbReference type="STRING" id="8081.ENSPREP00000005920"/>
<sequence>KCLMTDFPLRLLRLSDCNLSEGSCEALSSVLSSQSSSLRELDLNNNNLQDSGVKLLSAGLKNRFDHWPQMLCRTGLTGRCYWEVEWRGEVNISVSFRRIRKKGYSIDGVFGRNDHSWSLICSDDKGYSVRHNDIETCLSSSSDSNRVSVYVDCPAGILSFYRVSSDSLIHLHTFNTTFTEPLIPGFGVCCWYPGFWSNSGSSVFLC</sequence>
<dbReference type="InterPro" id="IPR013320">
    <property type="entry name" value="ConA-like_dom_sf"/>
</dbReference>
<evidence type="ECO:0000256" key="1">
    <source>
        <dbReference type="ARBA" id="ARBA00022723"/>
    </source>
</evidence>
<reference evidence="6" key="1">
    <citation type="submission" date="2013-11" db="EMBL/GenBank/DDBJ databases">
        <title>The genomic landscape of the Guanapo guppy.</title>
        <authorList>
            <person name="Kuenstner A."/>
            <person name="Dreyer C."/>
        </authorList>
    </citation>
    <scope>NUCLEOTIDE SEQUENCE</scope>
    <source>
        <strain evidence="6">Guanapo</strain>
    </source>
</reference>
<dbReference type="GO" id="GO:0008270">
    <property type="term" value="F:zinc ion binding"/>
    <property type="evidence" value="ECO:0007669"/>
    <property type="project" value="UniProtKB-KW"/>
</dbReference>
<dbReference type="PANTHER" id="PTHR25465">
    <property type="entry name" value="B-BOX DOMAIN CONTAINING"/>
    <property type="match status" value="1"/>
</dbReference>
<dbReference type="SUPFAM" id="SSF49899">
    <property type="entry name" value="Concanavalin A-like lectins/glucanases"/>
    <property type="match status" value="1"/>
</dbReference>
<protein>
    <recommendedName>
        <fullName evidence="4">B30.2/SPRY domain-containing protein</fullName>
    </recommendedName>
</protein>
<keyword evidence="6" id="KW-1185">Reference proteome</keyword>
<feature type="domain" description="B30.2/SPRY" evidence="4">
    <location>
        <begin position="10"/>
        <end position="204"/>
    </location>
</feature>
<dbReference type="InterPro" id="IPR051051">
    <property type="entry name" value="E3_ubiq-ligase_TRIM/RNF"/>
</dbReference>
<evidence type="ECO:0000256" key="3">
    <source>
        <dbReference type="ARBA" id="ARBA00022833"/>
    </source>
</evidence>
<dbReference type="AlphaFoldDB" id="A0A3P9N8Q8"/>
<keyword evidence="1" id="KW-0479">Metal-binding</keyword>
<organism evidence="5 6">
    <name type="scientific">Poecilia reticulata</name>
    <name type="common">Guppy</name>
    <name type="synonym">Acanthophacelus reticulatus</name>
    <dbReference type="NCBI Taxonomy" id="8081"/>
    <lineage>
        <taxon>Eukaryota</taxon>
        <taxon>Metazoa</taxon>
        <taxon>Chordata</taxon>
        <taxon>Craniata</taxon>
        <taxon>Vertebrata</taxon>
        <taxon>Euteleostomi</taxon>
        <taxon>Actinopterygii</taxon>
        <taxon>Neopterygii</taxon>
        <taxon>Teleostei</taxon>
        <taxon>Neoteleostei</taxon>
        <taxon>Acanthomorphata</taxon>
        <taxon>Ovalentaria</taxon>
        <taxon>Atherinomorphae</taxon>
        <taxon>Cyprinodontiformes</taxon>
        <taxon>Poeciliidae</taxon>
        <taxon>Poeciliinae</taxon>
        <taxon>Poecilia</taxon>
    </lineage>
</organism>
<reference evidence="5" key="2">
    <citation type="submission" date="2025-08" db="UniProtKB">
        <authorList>
            <consortium name="Ensembl"/>
        </authorList>
    </citation>
    <scope>IDENTIFICATION</scope>
    <source>
        <strain evidence="5">Guanapo</strain>
    </source>
</reference>
<dbReference type="Pfam" id="PF13516">
    <property type="entry name" value="LRR_6"/>
    <property type="match status" value="1"/>
</dbReference>
<dbReference type="InterPro" id="IPR001870">
    <property type="entry name" value="B30.2/SPRY"/>
</dbReference>
<dbReference type="InterPro" id="IPR043136">
    <property type="entry name" value="B30.2/SPRY_sf"/>
</dbReference>
<dbReference type="PANTHER" id="PTHR25465:SF5">
    <property type="entry name" value="E3 UBIQUITIN_ISG15 LIGASE TRIM25-RELATED"/>
    <property type="match status" value="1"/>
</dbReference>
<dbReference type="SUPFAM" id="SSF52047">
    <property type="entry name" value="RNI-like"/>
    <property type="match status" value="1"/>
</dbReference>
<dbReference type="SMART" id="SM00368">
    <property type="entry name" value="LRR_RI"/>
    <property type="match status" value="2"/>
</dbReference>
<dbReference type="Pfam" id="PF00622">
    <property type="entry name" value="SPRY"/>
    <property type="match status" value="1"/>
</dbReference>
<dbReference type="PROSITE" id="PS50188">
    <property type="entry name" value="B302_SPRY"/>
    <property type="match status" value="1"/>
</dbReference>
<dbReference type="GeneTree" id="ENSGT01150000286899"/>
<name>A0A3P9N8Q8_POERE</name>
<dbReference type="Bgee" id="ENSPREG00000004121">
    <property type="expression patterns" value="Expressed in caudal fin and 1 other cell type or tissue"/>
</dbReference>
<dbReference type="InterPro" id="IPR001611">
    <property type="entry name" value="Leu-rich_rpt"/>
</dbReference>
<evidence type="ECO:0000313" key="6">
    <source>
        <dbReference type="Proteomes" id="UP000242638"/>
    </source>
</evidence>
<proteinExistence type="predicted"/>
<dbReference type="Proteomes" id="UP000242638">
    <property type="component" value="Unassembled WGS sequence"/>
</dbReference>
<evidence type="ECO:0000313" key="5">
    <source>
        <dbReference type="Ensembl" id="ENSPREP00000005920.1"/>
    </source>
</evidence>
<dbReference type="Ensembl" id="ENSPRET00000006001.1">
    <property type="protein sequence ID" value="ENSPREP00000005920.1"/>
    <property type="gene ID" value="ENSPREG00000004121.1"/>
</dbReference>
<evidence type="ECO:0000256" key="2">
    <source>
        <dbReference type="ARBA" id="ARBA00022771"/>
    </source>
</evidence>
<accession>A0A3P9N8Q8</accession>